<sequence>MKKIILYIGLMLCTYKATITDFDDNPIIPDVIVNTNEANLKRNGAFMLLDGKPFSGHLVSYYSNGQVESKSTYFEGLREGKSSQFYDDGSLKEERWYSKNQKTGTHYGWWPNGNKKFEFHFVDGLHHGEAKEWQIDGQPYKFFNYTLGKEDGSQKMWESDGSVRANYVVKDGHRYGLIGLKNCKSVDNETGTFSALPY</sequence>
<accession>A0A150X6Z0</accession>
<dbReference type="AlphaFoldDB" id="A0A150X6Z0"/>
<comment type="caution">
    <text evidence="1">The sequence shown here is derived from an EMBL/GenBank/DDBJ whole genome shotgun (WGS) entry which is preliminary data.</text>
</comment>
<keyword evidence="2" id="KW-1185">Reference proteome</keyword>
<evidence type="ECO:0000313" key="2">
    <source>
        <dbReference type="Proteomes" id="UP000075583"/>
    </source>
</evidence>
<evidence type="ECO:0008006" key="3">
    <source>
        <dbReference type="Google" id="ProtNLM"/>
    </source>
</evidence>
<name>A0A150X6Z0_ROSEK</name>
<dbReference type="STRING" id="279360.MB14_04155"/>
<dbReference type="Gene3D" id="3.90.930.1">
    <property type="match status" value="1"/>
</dbReference>
<organism evidence="1 2">
    <name type="scientific">Roseivirga ehrenbergii (strain DSM 102268 / JCM 13514 / KCTC 12282 / NCIMB 14502 / KMM 6017)</name>
    <dbReference type="NCBI Taxonomy" id="279360"/>
    <lineage>
        <taxon>Bacteria</taxon>
        <taxon>Pseudomonadati</taxon>
        <taxon>Bacteroidota</taxon>
        <taxon>Cytophagia</taxon>
        <taxon>Cytophagales</taxon>
        <taxon>Roseivirgaceae</taxon>
        <taxon>Roseivirga</taxon>
    </lineage>
</organism>
<protein>
    <recommendedName>
        <fullName evidence="3">Membrane-binding protein</fullName>
    </recommendedName>
</protein>
<reference evidence="1" key="1">
    <citation type="submission" date="2016-01" db="EMBL/GenBank/DDBJ databases">
        <title>Genome sequencing of Roseivirga ehrenbergii KMM 6017.</title>
        <authorList>
            <person name="Selvaratnam C."/>
            <person name="Thevarajoo S."/>
            <person name="Goh K.M."/>
            <person name="Ee R."/>
            <person name="Chan K.-G."/>
            <person name="Chong C.S."/>
        </authorList>
    </citation>
    <scope>NUCLEOTIDE SEQUENCE [LARGE SCALE GENOMIC DNA]</scope>
    <source>
        <strain evidence="1">KMM 6017</strain>
    </source>
</reference>
<dbReference type="OrthoDB" id="959177at2"/>
<gene>
    <name evidence="1" type="ORF">MB14_04155</name>
</gene>
<dbReference type="Pfam" id="PF07661">
    <property type="entry name" value="MORN_2"/>
    <property type="match status" value="2"/>
</dbReference>
<dbReference type="RefSeq" id="WP_062591521.1">
    <property type="nucleotide sequence ID" value="NZ_LQZQ01000045.1"/>
</dbReference>
<dbReference type="InterPro" id="IPR011652">
    <property type="entry name" value="MORN_2"/>
</dbReference>
<proteinExistence type="predicted"/>
<dbReference type="SUPFAM" id="SSF82185">
    <property type="entry name" value="Histone H3 K4-specific methyltransferase SET7/9 N-terminal domain"/>
    <property type="match status" value="1"/>
</dbReference>
<dbReference type="Proteomes" id="UP000075583">
    <property type="component" value="Unassembled WGS sequence"/>
</dbReference>
<dbReference type="EMBL" id="LQZQ01000045">
    <property type="protein sequence ID" value="KYG74412.1"/>
    <property type="molecule type" value="Genomic_DNA"/>
</dbReference>
<evidence type="ECO:0000313" key="1">
    <source>
        <dbReference type="EMBL" id="KYG74412.1"/>
    </source>
</evidence>